<dbReference type="InterPro" id="IPR004117">
    <property type="entry name" value="7tm6_olfct_rcpt"/>
</dbReference>
<evidence type="ECO:0000256" key="9">
    <source>
        <dbReference type="ARBA" id="ARBA00023224"/>
    </source>
</evidence>
<proteinExistence type="predicted"/>
<reference evidence="11" key="1">
    <citation type="submission" date="2022-03" db="EMBL/GenBank/DDBJ databases">
        <authorList>
            <person name="Sayadi A."/>
        </authorList>
    </citation>
    <scope>NUCLEOTIDE SEQUENCE</scope>
</reference>
<evidence type="ECO:0000256" key="10">
    <source>
        <dbReference type="SAM" id="Phobius"/>
    </source>
</evidence>
<feature type="transmembrane region" description="Helical" evidence="10">
    <location>
        <begin position="231"/>
        <end position="250"/>
    </location>
</feature>
<keyword evidence="8" id="KW-0675">Receptor</keyword>
<dbReference type="Proteomes" id="UP001152888">
    <property type="component" value="Unassembled WGS sequence"/>
</dbReference>
<comment type="subcellular location">
    <subcellularLocation>
        <location evidence="1">Cell membrane</location>
        <topology evidence="1">Multi-pass membrane protein</topology>
    </subcellularLocation>
</comment>
<dbReference type="GO" id="GO:0007165">
    <property type="term" value="P:signal transduction"/>
    <property type="evidence" value="ECO:0007669"/>
    <property type="project" value="UniProtKB-KW"/>
</dbReference>
<keyword evidence="9" id="KW-0807">Transducer</keyword>
<feature type="transmembrane region" description="Helical" evidence="10">
    <location>
        <begin position="198"/>
        <end position="219"/>
    </location>
</feature>
<dbReference type="Pfam" id="PF02949">
    <property type="entry name" value="7tm_6"/>
    <property type="match status" value="1"/>
</dbReference>
<evidence type="ECO:0000256" key="4">
    <source>
        <dbReference type="ARBA" id="ARBA00022692"/>
    </source>
</evidence>
<keyword evidence="12" id="KW-1185">Reference proteome</keyword>
<evidence type="ECO:0000256" key="7">
    <source>
        <dbReference type="ARBA" id="ARBA00023136"/>
    </source>
</evidence>
<keyword evidence="4 10" id="KW-0812">Transmembrane</keyword>
<evidence type="ECO:0000256" key="8">
    <source>
        <dbReference type="ARBA" id="ARBA00023170"/>
    </source>
</evidence>
<evidence type="ECO:0000256" key="1">
    <source>
        <dbReference type="ARBA" id="ARBA00004651"/>
    </source>
</evidence>
<dbReference type="GO" id="GO:0004984">
    <property type="term" value="F:olfactory receptor activity"/>
    <property type="evidence" value="ECO:0007669"/>
    <property type="project" value="InterPro"/>
</dbReference>
<keyword evidence="3" id="KW-0716">Sensory transduction</keyword>
<evidence type="ECO:0000256" key="5">
    <source>
        <dbReference type="ARBA" id="ARBA00022725"/>
    </source>
</evidence>
<evidence type="ECO:0000256" key="3">
    <source>
        <dbReference type="ARBA" id="ARBA00022606"/>
    </source>
</evidence>
<evidence type="ECO:0000313" key="12">
    <source>
        <dbReference type="Proteomes" id="UP001152888"/>
    </source>
</evidence>
<name>A0A9P0L7T6_ACAOB</name>
<comment type="caution">
    <text evidence="11">The sequence shown here is derived from an EMBL/GenBank/DDBJ whole genome shotgun (WGS) entry which is preliminary data.</text>
</comment>
<dbReference type="PANTHER" id="PTHR21137">
    <property type="entry name" value="ODORANT RECEPTOR"/>
    <property type="match status" value="1"/>
</dbReference>
<protein>
    <recommendedName>
        <fullName evidence="13">Odorant receptor</fullName>
    </recommendedName>
</protein>
<keyword evidence="7 10" id="KW-0472">Membrane</keyword>
<dbReference type="GO" id="GO:0005886">
    <property type="term" value="C:plasma membrane"/>
    <property type="evidence" value="ECO:0007669"/>
    <property type="project" value="UniProtKB-SubCell"/>
</dbReference>
<dbReference type="PANTHER" id="PTHR21137:SF35">
    <property type="entry name" value="ODORANT RECEPTOR 19A-RELATED"/>
    <property type="match status" value="1"/>
</dbReference>
<dbReference type="GO" id="GO:0005549">
    <property type="term" value="F:odorant binding"/>
    <property type="evidence" value="ECO:0007669"/>
    <property type="project" value="InterPro"/>
</dbReference>
<organism evidence="11 12">
    <name type="scientific">Acanthoscelides obtectus</name>
    <name type="common">Bean weevil</name>
    <name type="synonym">Bruchus obtectus</name>
    <dbReference type="NCBI Taxonomy" id="200917"/>
    <lineage>
        <taxon>Eukaryota</taxon>
        <taxon>Metazoa</taxon>
        <taxon>Ecdysozoa</taxon>
        <taxon>Arthropoda</taxon>
        <taxon>Hexapoda</taxon>
        <taxon>Insecta</taxon>
        <taxon>Pterygota</taxon>
        <taxon>Neoptera</taxon>
        <taxon>Endopterygota</taxon>
        <taxon>Coleoptera</taxon>
        <taxon>Polyphaga</taxon>
        <taxon>Cucujiformia</taxon>
        <taxon>Chrysomeloidea</taxon>
        <taxon>Chrysomelidae</taxon>
        <taxon>Bruchinae</taxon>
        <taxon>Bruchini</taxon>
        <taxon>Acanthoscelides</taxon>
    </lineage>
</organism>
<evidence type="ECO:0000313" key="11">
    <source>
        <dbReference type="EMBL" id="CAH1989504.1"/>
    </source>
</evidence>
<dbReference type="AlphaFoldDB" id="A0A9P0L7T6"/>
<gene>
    <name evidence="11" type="ORF">ACAOBT_LOCUS19065</name>
</gene>
<evidence type="ECO:0000256" key="6">
    <source>
        <dbReference type="ARBA" id="ARBA00022989"/>
    </source>
</evidence>
<accession>A0A9P0L7T6</accession>
<dbReference type="OrthoDB" id="7677057at2759"/>
<feature type="transmembrane region" description="Helical" evidence="10">
    <location>
        <begin position="116"/>
        <end position="135"/>
    </location>
</feature>
<feature type="transmembrane region" description="Helical" evidence="10">
    <location>
        <begin position="6"/>
        <end position="22"/>
    </location>
</feature>
<evidence type="ECO:0008006" key="13">
    <source>
        <dbReference type="Google" id="ProtNLM"/>
    </source>
</evidence>
<sequence>MMFDVASLYIHVITAICITFLLRSNKAKRCFGVITEFEEKLLKNESPEVIQVYLKSSKFANTLCISVASTVMMTGISWFVIGKRESYVLVPTDACPFINGAVFQLWYPFDTEKYPWIYSIHDIFFVVVCTILITYDKTTPLTMILFVIARIRILQYKVTNICDTQDSHSITKNIKDCLKDHQEIIRNMGYLQDAMKEIVLIQYMTYSVDTAAFLISVLIEEDFVEKTRFVFGLFMAVSNMYIFFWFANVLQIESLAISHFLYNENNWLKCNKNQSKLLQMMMVMSQRKLVLKAVAVGEMDITCFTKMMRLCYSVVTFFFTVYGN</sequence>
<evidence type="ECO:0000256" key="2">
    <source>
        <dbReference type="ARBA" id="ARBA00022475"/>
    </source>
</evidence>
<dbReference type="EMBL" id="CAKOFQ010007065">
    <property type="protein sequence ID" value="CAH1989504.1"/>
    <property type="molecule type" value="Genomic_DNA"/>
</dbReference>
<keyword evidence="2" id="KW-1003">Cell membrane</keyword>
<feature type="transmembrane region" description="Helical" evidence="10">
    <location>
        <begin position="59"/>
        <end position="81"/>
    </location>
</feature>
<keyword evidence="5" id="KW-0552">Olfaction</keyword>
<keyword evidence="6 10" id="KW-1133">Transmembrane helix</keyword>